<gene>
    <name evidence="1" type="ORF">LCGC14_1571400</name>
</gene>
<dbReference type="EMBL" id="LAZR01012260">
    <property type="protein sequence ID" value="KKM27766.1"/>
    <property type="molecule type" value="Genomic_DNA"/>
</dbReference>
<accession>A0A0F9IJI3</accession>
<sequence length="69" mass="7701">MTNKVTGQVDLCYIKLLGDRVAAQVAGSLNHRIGGQTTKQVGPGVRCGTSHWEFRRMFRQAFIQQHEAT</sequence>
<proteinExistence type="predicted"/>
<dbReference type="AlphaFoldDB" id="A0A0F9IJI3"/>
<protein>
    <submittedName>
        <fullName evidence="1">Uncharacterized protein</fullName>
    </submittedName>
</protein>
<evidence type="ECO:0000313" key="1">
    <source>
        <dbReference type="EMBL" id="KKM27766.1"/>
    </source>
</evidence>
<name>A0A0F9IJI3_9ZZZZ</name>
<comment type="caution">
    <text evidence="1">The sequence shown here is derived from an EMBL/GenBank/DDBJ whole genome shotgun (WGS) entry which is preliminary data.</text>
</comment>
<organism evidence="1">
    <name type="scientific">marine sediment metagenome</name>
    <dbReference type="NCBI Taxonomy" id="412755"/>
    <lineage>
        <taxon>unclassified sequences</taxon>
        <taxon>metagenomes</taxon>
        <taxon>ecological metagenomes</taxon>
    </lineage>
</organism>
<reference evidence="1" key="1">
    <citation type="journal article" date="2015" name="Nature">
        <title>Complex archaea that bridge the gap between prokaryotes and eukaryotes.</title>
        <authorList>
            <person name="Spang A."/>
            <person name="Saw J.H."/>
            <person name="Jorgensen S.L."/>
            <person name="Zaremba-Niedzwiedzka K."/>
            <person name="Martijn J."/>
            <person name="Lind A.E."/>
            <person name="van Eijk R."/>
            <person name="Schleper C."/>
            <person name="Guy L."/>
            <person name="Ettema T.J."/>
        </authorList>
    </citation>
    <scope>NUCLEOTIDE SEQUENCE</scope>
</reference>